<evidence type="ECO:0000313" key="4">
    <source>
        <dbReference type="Proteomes" id="UP000248066"/>
    </source>
</evidence>
<feature type="compositionally biased region" description="Basic and acidic residues" evidence="1">
    <location>
        <begin position="82"/>
        <end position="92"/>
    </location>
</feature>
<feature type="region of interest" description="Disordered" evidence="1">
    <location>
        <begin position="82"/>
        <end position="111"/>
    </location>
</feature>
<feature type="region of interest" description="Disordered" evidence="1">
    <location>
        <begin position="21"/>
        <end position="43"/>
    </location>
</feature>
<organism evidence="3 4">
    <name type="scientific">Alteribacter lacisalsi</name>
    <dbReference type="NCBI Taxonomy" id="2045244"/>
    <lineage>
        <taxon>Bacteria</taxon>
        <taxon>Bacillati</taxon>
        <taxon>Bacillota</taxon>
        <taxon>Bacilli</taxon>
        <taxon>Bacillales</taxon>
        <taxon>Bacillaceae</taxon>
        <taxon>Alteribacter</taxon>
    </lineage>
</organism>
<evidence type="ECO:0000256" key="2">
    <source>
        <dbReference type="SAM" id="Phobius"/>
    </source>
</evidence>
<feature type="compositionally biased region" description="Basic residues" evidence="1">
    <location>
        <begin position="97"/>
        <end position="107"/>
    </location>
</feature>
<sequence length="381" mass="41210">MVDKKNVITIRMNGEKKLIFREDDTDSVQSETAASKEEKDEPEVFHWVMAAEEPHGGKKTADQGNIVDFGRHHKEKSLLRKPFWDDGNRDTSPKLPPVKRKKNRPSRRTFTFPDFQLPGRMLAVIMSAIIVGTGFGLMMYTLFTTSESDYASSASPPAAEAAGGAEAAAQQVTAVVPAGSVTDETFTGGIPSLTVHVVQGGAFSTAEKGNEAVRSMRAEGYPAVLTESSDPRFLFIGIAPNKGTGDELASVYTNAGYDTYTKVYSVAGKDSPVAEDTAAYLYAGTQLMDELLGYGAALTLDSSGVSAGDLNALADEWYTWKAQLDHLSEESSAVQEAAALWTAKTGEAVEQLQHDDVTGWDLQHRLLESVLLYEGLVNKLN</sequence>
<keyword evidence="4" id="KW-1185">Reference proteome</keyword>
<evidence type="ECO:0008006" key="5">
    <source>
        <dbReference type="Google" id="ProtNLM"/>
    </source>
</evidence>
<reference evidence="3 4" key="1">
    <citation type="submission" date="2017-10" db="EMBL/GenBank/DDBJ databases">
        <title>Bacillus sp. nov., a halophilic bacterium isolated from a Yangshapao Lake.</title>
        <authorList>
            <person name="Wang H."/>
        </authorList>
    </citation>
    <scope>NUCLEOTIDE SEQUENCE [LARGE SCALE GENOMIC DNA]</scope>
    <source>
        <strain evidence="3 4">YSP-3</strain>
    </source>
</reference>
<evidence type="ECO:0000313" key="3">
    <source>
        <dbReference type="EMBL" id="PYZ97335.1"/>
    </source>
</evidence>
<keyword evidence="2" id="KW-0472">Membrane</keyword>
<protein>
    <recommendedName>
        <fullName evidence="5">SPOR domain-containing protein</fullName>
    </recommendedName>
</protein>
<gene>
    <name evidence="3" type="ORF">CR205_01655</name>
</gene>
<name>A0A2W0HIN2_9BACI</name>
<proteinExistence type="predicted"/>
<keyword evidence="2" id="KW-1133">Transmembrane helix</keyword>
<keyword evidence="2" id="KW-0812">Transmembrane</keyword>
<dbReference type="Proteomes" id="UP000248066">
    <property type="component" value="Unassembled WGS sequence"/>
</dbReference>
<comment type="caution">
    <text evidence="3">The sequence shown here is derived from an EMBL/GenBank/DDBJ whole genome shotgun (WGS) entry which is preliminary data.</text>
</comment>
<dbReference type="AlphaFoldDB" id="A0A2W0HIN2"/>
<feature type="transmembrane region" description="Helical" evidence="2">
    <location>
        <begin position="122"/>
        <end position="143"/>
    </location>
</feature>
<feature type="compositionally biased region" description="Basic and acidic residues" evidence="1">
    <location>
        <begin position="34"/>
        <end position="43"/>
    </location>
</feature>
<accession>A0A2W0HIN2</accession>
<dbReference type="EMBL" id="PDOF01000001">
    <property type="protein sequence ID" value="PYZ97335.1"/>
    <property type="molecule type" value="Genomic_DNA"/>
</dbReference>
<evidence type="ECO:0000256" key="1">
    <source>
        <dbReference type="SAM" id="MobiDB-lite"/>
    </source>
</evidence>